<organism evidence="2 3">
    <name type="scientific">Pristionchus mayeri</name>
    <dbReference type="NCBI Taxonomy" id="1317129"/>
    <lineage>
        <taxon>Eukaryota</taxon>
        <taxon>Metazoa</taxon>
        <taxon>Ecdysozoa</taxon>
        <taxon>Nematoda</taxon>
        <taxon>Chromadorea</taxon>
        <taxon>Rhabditida</taxon>
        <taxon>Rhabditina</taxon>
        <taxon>Diplogasteromorpha</taxon>
        <taxon>Diplogasteroidea</taxon>
        <taxon>Neodiplogasteridae</taxon>
        <taxon>Pristionchus</taxon>
    </lineage>
</organism>
<feature type="region of interest" description="Disordered" evidence="1">
    <location>
        <begin position="85"/>
        <end position="116"/>
    </location>
</feature>
<protein>
    <submittedName>
        <fullName evidence="2">Uncharacterized protein</fullName>
    </submittedName>
</protein>
<feature type="non-terminal residue" evidence="2">
    <location>
        <position position="1"/>
    </location>
</feature>
<keyword evidence="3" id="KW-1185">Reference proteome</keyword>
<evidence type="ECO:0000313" key="3">
    <source>
        <dbReference type="Proteomes" id="UP001328107"/>
    </source>
</evidence>
<comment type="caution">
    <text evidence="2">The sequence shown here is derived from an EMBL/GenBank/DDBJ whole genome shotgun (WGS) entry which is preliminary data.</text>
</comment>
<accession>A0AAN5I471</accession>
<name>A0AAN5I471_9BILA</name>
<dbReference type="Proteomes" id="UP001328107">
    <property type="component" value="Unassembled WGS sequence"/>
</dbReference>
<dbReference type="EMBL" id="BTRK01000004">
    <property type="protein sequence ID" value="GMR50221.1"/>
    <property type="molecule type" value="Genomic_DNA"/>
</dbReference>
<gene>
    <name evidence="2" type="ORF">PMAYCL1PPCAC_20416</name>
</gene>
<dbReference type="AlphaFoldDB" id="A0AAN5I471"/>
<evidence type="ECO:0000313" key="2">
    <source>
        <dbReference type="EMBL" id="GMR50221.1"/>
    </source>
</evidence>
<reference evidence="3" key="1">
    <citation type="submission" date="2022-10" db="EMBL/GenBank/DDBJ databases">
        <title>Genome assembly of Pristionchus species.</title>
        <authorList>
            <person name="Yoshida K."/>
            <person name="Sommer R.J."/>
        </authorList>
    </citation>
    <scope>NUCLEOTIDE SEQUENCE [LARGE SCALE GENOMIC DNA]</scope>
    <source>
        <strain evidence="3">RS5460</strain>
    </source>
</reference>
<evidence type="ECO:0000256" key="1">
    <source>
        <dbReference type="SAM" id="MobiDB-lite"/>
    </source>
</evidence>
<sequence length="248" mass="26737">ALLSLCSDTGCSIAMECTTAVHLMTRPGEPRNYTYNIPISVFEQFRAGSAICHCFLGKPRPQSGISNQTLLHVVAKYRVKSTFTKKEDANPKPSSSRDTVAPVKSTVEQNEGEEGDGFSLLDDLLGSILVPSSSTMSGGGQPSEVKPSSTDHSYALFSIPSSTHSEQKVIIRSSPSLRNDAKGGTEYSLGAKVEFAAEAGVMKETFEQMLWNSMKAVFKGAVNSATVHMHPFMKDALQVGTLYAHRPT</sequence>
<proteinExistence type="predicted"/>